<organism evidence="6 7">
    <name type="scientific">Pomacea canaliculata</name>
    <name type="common">Golden apple snail</name>
    <dbReference type="NCBI Taxonomy" id="400727"/>
    <lineage>
        <taxon>Eukaryota</taxon>
        <taxon>Metazoa</taxon>
        <taxon>Spiralia</taxon>
        <taxon>Lophotrochozoa</taxon>
        <taxon>Mollusca</taxon>
        <taxon>Gastropoda</taxon>
        <taxon>Caenogastropoda</taxon>
        <taxon>Architaenioglossa</taxon>
        <taxon>Ampullarioidea</taxon>
        <taxon>Ampullariidae</taxon>
        <taxon>Pomacea</taxon>
    </lineage>
</organism>
<dbReference type="SUPFAM" id="SSF52540">
    <property type="entry name" value="P-loop containing nucleoside triphosphate hydrolases"/>
    <property type="match status" value="1"/>
</dbReference>
<dbReference type="SMART" id="SM00173">
    <property type="entry name" value="RAS"/>
    <property type="match status" value="1"/>
</dbReference>
<dbReference type="Proteomes" id="UP000245119">
    <property type="component" value="Linkage Group LG2"/>
</dbReference>
<dbReference type="AlphaFoldDB" id="A0A2T7PT19"/>
<accession>A0A2T7PT19</accession>
<comment type="caution">
    <text evidence="6">The sequence shown here is derived from an EMBL/GenBank/DDBJ whole genome shotgun (WGS) entry which is preliminary data.</text>
</comment>
<dbReference type="Pfam" id="PF00071">
    <property type="entry name" value="Ras"/>
    <property type="match status" value="1"/>
</dbReference>
<keyword evidence="5" id="KW-0687">Ribonucleoprotein</keyword>
<dbReference type="PANTHER" id="PTHR11594">
    <property type="entry name" value="40S RIBOSOMAL PROTEIN S27"/>
    <property type="match status" value="1"/>
</dbReference>
<dbReference type="Gene3D" id="3.40.50.300">
    <property type="entry name" value="P-loop containing nucleotide triphosphate hydrolases"/>
    <property type="match status" value="1"/>
</dbReference>
<reference evidence="6 7" key="1">
    <citation type="submission" date="2018-04" db="EMBL/GenBank/DDBJ databases">
        <title>The genome of golden apple snail Pomacea canaliculata provides insight into stress tolerance and invasive adaptation.</title>
        <authorList>
            <person name="Liu C."/>
            <person name="Liu B."/>
            <person name="Ren Y."/>
            <person name="Zhang Y."/>
            <person name="Wang H."/>
            <person name="Li S."/>
            <person name="Jiang F."/>
            <person name="Yin L."/>
            <person name="Zhang G."/>
            <person name="Qian W."/>
            <person name="Fan W."/>
        </authorList>
    </citation>
    <scope>NUCLEOTIDE SEQUENCE [LARGE SCALE GENOMIC DNA]</scope>
    <source>
        <strain evidence="6">SZHN2017</strain>
        <tissue evidence="6">Muscle</tissue>
    </source>
</reference>
<gene>
    <name evidence="6" type="ORF">C0Q70_03549</name>
</gene>
<dbReference type="InterPro" id="IPR027417">
    <property type="entry name" value="P-loop_NTPase"/>
</dbReference>
<evidence type="ECO:0000256" key="2">
    <source>
        <dbReference type="ARBA" id="ARBA00010919"/>
    </source>
</evidence>
<comment type="similarity">
    <text evidence="2">Belongs to the eukaryotic ribosomal protein eS27 family.</text>
</comment>
<dbReference type="GO" id="GO:0008270">
    <property type="term" value="F:zinc ion binding"/>
    <property type="evidence" value="ECO:0007669"/>
    <property type="project" value="UniProtKB-KW"/>
</dbReference>
<keyword evidence="7" id="KW-1185">Reference proteome</keyword>
<dbReference type="PROSITE" id="PS01168">
    <property type="entry name" value="RIBOSOMAL_S27E"/>
    <property type="match status" value="1"/>
</dbReference>
<dbReference type="OrthoDB" id="1436450at2759"/>
<dbReference type="HAMAP" id="MF_00371">
    <property type="entry name" value="Ribosomal_eS27"/>
    <property type="match status" value="1"/>
</dbReference>
<dbReference type="GO" id="GO:1990904">
    <property type="term" value="C:ribonucleoprotein complex"/>
    <property type="evidence" value="ECO:0007669"/>
    <property type="project" value="UniProtKB-KW"/>
</dbReference>
<dbReference type="InterPro" id="IPR000592">
    <property type="entry name" value="Ribosomal_eS27"/>
</dbReference>
<dbReference type="PROSITE" id="PS51419">
    <property type="entry name" value="RAB"/>
    <property type="match status" value="1"/>
</dbReference>
<evidence type="ECO:0000313" key="7">
    <source>
        <dbReference type="Proteomes" id="UP000245119"/>
    </source>
</evidence>
<dbReference type="InterPro" id="IPR023407">
    <property type="entry name" value="Ribosomal_eS27_Zn-bd_dom_sf"/>
</dbReference>
<dbReference type="GO" id="GO:0005840">
    <property type="term" value="C:ribosome"/>
    <property type="evidence" value="ECO:0007669"/>
    <property type="project" value="UniProtKB-KW"/>
</dbReference>
<name>A0A2T7PT19_POMCA</name>
<proteinExistence type="inferred from homology"/>
<dbReference type="Gene3D" id="2.20.25.100">
    <property type="entry name" value="Zn-binding ribosomal proteins"/>
    <property type="match status" value="1"/>
</dbReference>
<dbReference type="GO" id="GO:0003924">
    <property type="term" value="F:GTPase activity"/>
    <property type="evidence" value="ECO:0007669"/>
    <property type="project" value="InterPro"/>
</dbReference>
<dbReference type="CDD" id="cd00154">
    <property type="entry name" value="Rab"/>
    <property type="match status" value="1"/>
</dbReference>
<evidence type="ECO:0000313" key="6">
    <source>
        <dbReference type="EMBL" id="PVD36564.1"/>
    </source>
</evidence>
<dbReference type="SMART" id="SM00175">
    <property type="entry name" value="RAB"/>
    <property type="match status" value="1"/>
</dbReference>
<dbReference type="PROSITE" id="PS51421">
    <property type="entry name" value="RAS"/>
    <property type="match status" value="1"/>
</dbReference>
<evidence type="ECO:0000256" key="3">
    <source>
        <dbReference type="ARBA" id="ARBA00022833"/>
    </source>
</evidence>
<dbReference type="STRING" id="400727.A0A2T7PT19"/>
<evidence type="ECO:0000256" key="4">
    <source>
        <dbReference type="ARBA" id="ARBA00022980"/>
    </source>
</evidence>
<evidence type="ECO:0000256" key="5">
    <source>
        <dbReference type="ARBA" id="ARBA00023274"/>
    </source>
</evidence>
<dbReference type="InterPro" id="IPR001806">
    <property type="entry name" value="Small_GTPase"/>
</dbReference>
<dbReference type="FunFam" id="2.20.25.100:FF:000001">
    <property type="entry name" value="40S ribosomal protein S27"/>
    <property type="match status" value="1"/>
</dbReference>
<dbReference type="FunFam" id="3.40.50.300:FF:001447">
    <property type="entry name" value="Ras-related protein Rab-1B"/>
    <property type="match status" value="1"/>
</dbReference>
<dbReference type="PRINTS" id="PR00449">
    <property type="entry name" value="RASTRNSFRMNG"/>
</dbReference>
<dbReference type="GO" id="GO:0003735">
    <property type="term" value="F:structural constituent of ribosome"/>
    <property type="evidence" value="ECO:0007669"/>
    <property type="project" value="InterPro"/>
</dbReference>
<dbReference type="EMBL" id="PZQS01000002">
    <property type="protein sequence ID" value="PVD36564.1"/>
    <property type="molecule type" value="Genomic_DNA"/>
</dbReference>
<dbReference type="InterPro" id="IPR005225">
    <property type="entry name" value="Small_GTP-bd"/>
</dbReference>
<dbReference type="GO" id="GO:0005525">
    <property type="term" value="F:GTP binding"/>
    <property type="evidence" value="ECO:0007669"/>
    <property type="project" value="InterPro"/>
</dbReference>
<dbReference type="GO" id="GO:0006412">
    <property type="term" value="P:translation"/>
    <property type="evidence" value="ECO:0007669"/>
    <property type="project" value="InterPro"/>
</dbReference>
<sequence>MPLAKDLLHPSLEEEKRKCKLKRLVPSPNSYFMDVKCPGCYKITTVFSHAQTVVLCVGCSTVLCQPTGGKARLTEGGDIEYMDFPLNGTTIRVKLIDSAGHRRVRSLIKSLYRDAHALLVVFDVTREKTLESVPDWIQEINQVNTSNPVIFLVGSKQDLTPYRTVQPERAQQMSDLTKLPYYETSSRTGHNVSRAFTDLIRLTYHNLTMKGGDKLDDGFADSVRLLGKVKGEEHRQMLLYELTGCYLSMEYVTGERKSEKIDKEEEKKE</sequence>
<dbReference type="NCBIfam" id="TIGR00231">
    <property type="entry name" value="small_GTP"/>
    <property type="match status" value="1"/>
</dbReference>
<keyword evidence="4" id="KW-0689">Ribosomal protein</keyword>
<evidence type="ECO:0000256" key="1">
    <source>
        <dbReference type="ARBA" id="ARBA00001947"/>
    </source>
</evidence>
<comment type="cofactor">
    <cofactor evidence="1">
        <name>Zn(2+)</name>
        <dbReference type="ChEBI" id="CHEBI:29105"/>
    </cofactor>
</comment>
<dbReference type="SMART" id="SM00174">
    <property type="entry name" value="RHO"/>
    <property type="match status" value="1"/>
</dbReference>
<keyword evidence="3" id="KW-0862">Zinc</keyword>
<protein>
    <submittedName>
        <fullName evidence="6">Uncharacterized protein</fullName>
    </submittedName>
</protein>